<name>A0A1Y1UXS3_9FUNG</name>
<feature type="region of interest" description="Disordered" evidence="1">
    <location>
        <begin position="132"/>
        <end position="154"/>
    </location>
</feature>
<protein>
    <submittedName>
        <fullName evidence="2">Uncharacterized protein</fullName>
    </submittedName>
</protein>
<reference evidence="2 3" key="1">
    <citation type="submission" date="2016-08" db="EMBL/GenBank/DDBJ databases">
        <title>Genomes of anaerobic fungi encode conserved fungal cellulosomes for biomass hydrolysis.</title>
        <authorList>
            <consortium name="DOE Joint Genome Institute"/>
            <person name="Haitjema C.H."/>
            <person name="Gilmore S.P."/>
            <person name="Henske J.K."/>
            <person name="Solomon K.V."/>
            <person name="De Groot R."/>
            <person name="Kuo A."/>
            <person name="Mondo S.J."/>
            <person name="Salamov A.A."/>
            <person name="Labutti K."/>
            <person name="Zhao Z."/>
            <person name="Chiniquy J."/>
            <person name="Barry K."/>
            <person name="Brewer H.M."/>
            <person name="Purvine S.O."/>
            <person name="Wright A.T."/>
            <person name="Boxma B."/>
            <person name="Van Alen T."/>
            <person name="Hackstein J.H."/>
            <person name="Baker S.E."/>
            <person name="Grigoriev I.V."/>
            <person name="O'Malley M.A."/>
        </authorList>
    </citation>
    <scope>NUCLEOTIDE SEQUENCE [LARGE SCALE GENOMIC DNA]</scope>
    <source>
        <strain evidence="3">finn</strain>
    </source>
</reference>
<organism evidence="2 3">
    <name type="scientific">Piromyces finnis</name>
    <dbReference type="NCBI Taxonomy" id="1754191"/>
    <lineage>
        <taxon>Eukaryota</taxon>
        <taxon>Fungi</taxon>
        <taxon>Fungi incertae sedis</taxon>
        <taxon>Chytridiomycota</taxon>
        <taxon>Chytridiomycota incertae sedis</taxon>
        <taxon>Neocallimastigomycetes</taxon>
        <taxon>Neocallimastigales</taxon>
        <taxon>Neocallimastigaceae</taxon>
        <taxon>Piromyces</taxon>
    </lineage>
</organism>
<evidence type="ECO:0000256" key="1">
    <source>
        <dbReference type="SAM" id="MobiDB-lite"/>
    </source>
</evidence>
<accession>A0A1Y1UXS3</accession>
<keyword evidence="3" id="KW-1185">Reference proteome</keyword>
<comment type="caution">
    <text evidence="2">The sequence shown here is derived from an EMBL/GenBank/DDBJ whole genome shotgun (WGS) entry which is preliminary data.</text>
</comment>
<gene>
    <name evidence="2" type="ORF">BCR36DRAFT_374581</name>
</gene>
<dbReference type="AlphaFoldDB" id="A0A1Y1UXS3"/>
<dbReference type="Proteomes" id="UP000193719">
    <property type="component" value="Unassembled WGS sequence"/>
</dbReference>
<reference evidence="2 3" key="2">
    <citation type="submission" date="2016-08" db="EMBL/GenBank/DDBJ databases">
        <title>Pervasive Adenine N6-methylation of Active Genes in Fungi.</title>
        <authorList>
            <consortium name="DOE Joint Genome Institute"/>
            <person name="Mondo S.J."/>
            <person name="Dannebaum R.O."/>
            <person name="Kuo R.C."/>
            <person name="Labutti K."/>
            <person name="Haridas S."/>
            <person name="Kuo A."/>
            <person name="Salamov A."/>
            <person name="Ahrendt S.R."/>
            <person name="Lipzen A."/>
            <person name="Sullivan W."/>
            <person name="Andreopoulos W.B."/>
            <person name="Clum A."/>
            <person name="Lindquist E."/>
            <person name="Daum C."/>
            <person name="Ramamoorthy G.K."/>
            <person name="Gryganskyi A."/>
            <person name="Culley D."/>
            <person name="Magnuson J.K."/>
            <person name="James T.Y."/>
            <person name="O'Malley M.A."/>
            <person name="Stajich J.E."/>
            <person name="Spatafora J.W."/>
            <person name="Visel A."/>
            <person name="Grigoriev I.V."/>
        </authorList>
    </citation>
    <scope>NUCLEOTIDE SEQUENCE [LARGE SCALE GENOMIC DNA]</scope>
    <source>
        <strain evidence="3">finn</strain>
    </source>
</reference>
<evidence type="ECO:0000313" key="3">
    <source>
        <dbReference type="Proteomes" id="UP000193719"/>
    </source>
</evidence>
<evidence type="ECO:0000313" key="2">
    <source>
        <dbReference type="EMBL" id="ORX42344.1"/>
    </source>
</evidence>
<sequence>MPLFREKDKVSLPNVISKLGGSNKDFRVETPEETEKPRHLTNLNIDIDDDPLAKLTNADNLYISLSSTYKISNKNQKKKNTRKRILSETLDYMEMFDYKESIENISEPDENDHQLIELTETDDESDHQLIELTETDDESDHQLIELTETDDGDD</sequence>
<dbReference type="EMBL" id="MCFH01000066">
    <property type="protein sequence ID" value="ORX42344.1"/>
    <property type="molecule type" value="Genomic_DNA"/>
</dbReference>
<proteinExistence type="predicted"/>